<dbReference type="EMBL" id="LT934122">
    <property type="protein sequence ID" value="VAI60293.1"/>
    <property type="molecule type" value="Genomic_DNA"/>
</dbReference>
<dbReference type="PANTHER" id="PTHR46264">
    <property type="entry name" value="TYROSINE-TRNA LIGASE"/>
    <property type="match status" value="1"/>
</dbReference>
<dbReference type="AlphaFoldDB" id="A0A9R1BD54"/>
<evidence type="ECO:0000256" key="5">
    <source>
        <dbReference type="ARBA" id="ARBA00023146"/>
    </source>
</evidence>
<dbReference type="InterPro" id="IPR014729">
    <property type="entry name" value="Rossmann-like_a/b/a_fold"/>
</dbReference>
<evidence type="ECO:0000256" key="2">
    <source>
        <dbReference type="ARBA" id="ARBA00022741"/>
    </source>
</evidence>
<keyword evidence="8" id="KW-1185">Reference proteome</keyword>
<evidence type="ECO:0000256" key="3">
    <source>
        <dbReference type="ARBA" id="ARBA00022840"/>
    </source>
</evidence>
<keyword evidence="3 6" id="KW-0067">ATP-binding</keyword>
<dbReference type="InterPro" id="IPR050489">
    <property type="entry name" value="Tyr-tRNA_synthase"/>
</dbReference>
<evidence type="ECO:0008006" key="9">
    <source>
        <dbReference type="Google" id="ProtNLM"/>
    </source>
</evidence>
<comment type="similarity">
    <text evidence="6">Belongs to the class-I aminoacyl-tRNA synthetase family.</text>
</comment>
<dbReference type="FunFam" id="3.40.50.620:FF:000103">
    <property type="entry name" value="tyrosine--tRNA ligase 1, cytoplasmic"/>
    <property type="match status" value="1"/>
</dbReference>
<protein>
    <recommendedName>
        <fullName evidence="9">Tyrosine--tRNA ligase</fullName>
    </recommendedName>
</protein>
<evidence type="ECO:0000313" key="8">
    <source>
        <dbReference type="Proteomes" id="UP000324705"/>
    </source>
</evidence>
<name>A0A9R1BD54_TRITD</name>
<dbReference type="OMA" id="IRYNIMM"/>
<keyword evidence="1 6" id="KW-0436">Ligase</keyword>
<dbReference type="GO" id="GO:0005524">
    <property type="term" value="F:ATP binding"/>
    <property type="evidence" value="ECO:0007669"/>
    <property type="project" value="UniProtKB-KW"/>
</dbReference>
<sequence length="439" mass="51011">MFDTYSAEQSEIVTTNRSADATIDTYRDAMKKSYDDKFAVLRSMGEECIYEDELRLLLKKKAAPVCYVWFEPSPMMDIEQGIMKTVYVNKMLKAGCTVKILMADWFLQRHHMIGTDLKKIRTIGCYNIEMWKAAGMDLDRVELVWLSDELNHHAVDYWPLAVEISRKYTMKSMARFCWNKAPYGPQRLPAAEIFYPCMQVAAILCHKADMWLFSMDHRDITMLARDYCEDINRETKPAIMLHNMLPILLEDPEFQDLRDPDRTIFMHDNEEDLNRKILWSFCPPKIATCNPCLEYIKYVIFPWFGKLAIVHKEGNGYNRTYTNMEQLLLDYESGDIDSTDVKLAFEKAMNKILEPVRSHFRGNTEAQDLFIGRKLQKQITADTWKIILQNEEVTAPSVRCIIPVQWNAQGEKFSTSSVPSLQNDVILWDGGSSTQDRST</sequence>
<reference evidence="7 8" key="1">
    <citation type="submission" date="2017-09" db="EMBL/GenBank/DDBJ databases">
        <authorList>
            <consortium name="International Durum Wheat Genome Sequencing Consortium (IDWGSC)"/>
            <person name="Milanesi L."/>
        </authorList>
    </citation>
    <scope>NUCLEOTIDE SEQUENCE [LARGE SCALE GENOMIC DNA]</scope>
    <source>
        <strain evidence="8">cv. Svevo</strain>
    </source>
</reference>
<dbReference type="Pfam" id="PF00579">
    <property type="entry name" value="tRNA-synt_1b"/>
    <property type="match status" value="1"/>
</dbReference>
<dbReference type="InterPro" id="IPR002305">
    <property type="entry name" value="aa-tRNA-synth_Ic"/>
</dbReference>
<dbReference type="GO" id="GO:0006437">
    <property type="term" value="P:tyrosyl-tRNA aminoacylation"/>
    <property type="evidence" value="ECO:0007669"/>
    <property type="project" value="TreeGrafter"/>
</dbReference>
<evidence type="ECO:0000313" key="7">
    <source>
        <dbReference type="EMBL" id="VAI60293.1"/>
    </source>
</evidence>
<dbReference type="Proteomes" id="UP000324705">
    <property type="component" value="Chromosome 6B"/>
</dbReference>
<dbReference type="Gramene" id="TRITD6Bv1G168220.1">
    <property type="protein sequence ID" value="TRITD6Bv1G168220.1"/>
    <property type="gene ID" value="TRITD6Bv1G168220"/>
</dbReference>
<dbReference type="GO" id="GO:0004831">
    <property type="term" value="F:tyrosine-tRNA ligase activity"/>
    <property type="evidence" value="ECO:0007669"/>
    <property type="project" value="TreeGrafter"/>
</dbReference>
<gene>
    <name evidence="7" type="ORF">TRITD_6Bv1G168220</name>
</gene>
<evidence type="ECO:0000256" key="6">
    <source>
        <dbReference type="RuleBase" id="RU363036"/>
    </source>
</evidence>
<evidence type="ECO:0000256" key="1">
    <source>
        <dbReference type="ARBA" id="ARBA00022598"/>
    </source>
</evidence>
<evidence type="ECO:0000256" key="4">
    <source>
        <dbReference type="ARBA" id="ARBA00022917"/>
    </source>
</evidence>
<dbReference type="SUPFAM" id="SSF52374">
    <property type="entry name" value="Nucleotidylyl transferase"/>
    <property type="match status" value="1"/>
</dbReference>
<proteinExistence type="inferred from homology"/>
<organism evidence="7 8">
    <name type="scientific">Triticum turgidum subsp. durum</name>
    <name type="common">Durum wheat</name>
    <name type="synonym">Triticum durum</name>
    <dbReference type="NCBI Taxonomy" id="4567"/>
    <lineage>
        <taxon>Eukaryota</taxon>
        <taxon>Viridiplantae</taxon>
        <taxon>Streptophyta</taxon>
        <taxon>Embryophyta</taxon>
        <taxon>Tracheophyta</taxon>
        <taxon>Spermatophyta</taxon>
        <taxon>Magnoliopsida</taxon>
        <taxon>Liliopsida</taxon>
        <taxon>Poales</taxon>
        <taxon>Poaceae</taxon>
        <taxon>BOP clade</taxon>
        <taxon>Pooideae</taxon>
        <taxon>Triticodae</taxon>
        <taxon>Triticeae</taxon>
        <taxon>Triticinae</taxon>
        <taxon>Triticum</taxon>
    </lineage>
</organism>
<dbReference type="GO" id="GO:0005737">
    <property type="term" value="C:cytoplasm"/>
    <property type="evidence" value="ECO:0007669"/>
    <property type="project" value="TreeGrafter"/>
</dbReference>
<keyword evidence="5 6" id="KW-0030">Aminoacyl-tRNA synthetase</keyword>
<keyword evidence="4 6" id="KW-0648">Protein biosynthesis</keyword>
<keyword evidence="2 6" id="KW-0547">Nucleotide-binding</keyword>
<dbReference type="PANTHER" id="PTHR46264:SF5">
    <property type="entry name" value="TYROSINE--TRNA LIGASE"/>
    <property type="match status" value="1"/>
</dbReference>
<dbReference type="Gene3D" id="3.40.50.620">
    <property type="entry name" value="HUPs"/>
    <property type="match status" value="2"/>
</dbReference>
<accession>A0A9R1BD54</accession>